<accession>A0A3A9K6R5</accession>
<dbReference type="GO" id="GO:0004844">
    <property type="term" value="F:uracil DNA N-glycosylase activity"/>
    <property type="evidence" value="ECO:0007669"/>
    <property type="project" value="UniProtKB-UniRule"/>
</dbReference>
<dbReference type="AlphaFoldDB" id="A0A3A9K6R5"/>
<dbReference type="PANTHER" id="PTHR11264:SF0">
    <property type="entry name" value="URACIL-DNA GLYCOSYLASE"/>
    <property type="match status" value="1"/>
</dbReference>
<dbReference type="GO" id="GO:0005737">
    <property type="term" value="C:cytoplasm"/>
    <property type="evidence" value="ECO:0007669"/>
    <property type="project" value="UniProtKB-SubCell"/>
</dbReference>
<evidence type="ECO:0000256" key="8">
    <source>
        <dbReference type="ARBA" id="ARBA00023204"/>
    </source>
</evidence>
<dbReference type="SUPFAM" id="SSF52141">
    <property type="entry name" value="Uracil-DNA glycosylase-like"/>
    <property type="match status" value="1"/>
</dbReference>
<evidence type="ECO:0000256" key="1">
    <source>
        <dbReference type="ARBA" id="ARBA00001400"/>
    </source>
</evidence>
<evidence type="ECO:0000313" key="13">
    <source>
        <dbReference type="EMBL" id="RKL67939.1"/>
    </source>
</evidence>
<dbReference type="PROSITE" id="PS00130">
    <property type="entry name" value="U_DNA_GLYCOSYLASE"/>
    <property type="match status" value="1"/>
</dbReference>
<comment type="similarity">
    <text evidence="3 9 11">Belongs to the uracil-DNA glycosylase (UDG) superfamily. UNG family.</text>
</comment>
<proteinExistence type="inferred from homology"/>
<comment type="subcellular location">
    <subcellularLocation>
        <location evidence="9">Cytoplasm</location>
    </subcellularLocation>
</comment>
<dbReference type="SMART" id="SM00987">
    <property type="entry name" value="UreE_C"/>
    <property type="match status" value="1"/>
</dbReference>
<evidence type="ECO:0000256" key="7">
    <source>
        <dbReference type="ARBA" id="ARBA00022801"/>
    </source>
</evidence>
<keyword evidence="14" id="KW-1185">Reference proteome</keyword>
<evidence type="ECO:0000256" key="9">
    <source>
        <dbReference type="HAMAP-Rule" id="MF_00148"/>
    </source>
</evidence>
<dbReference type="EMBL" id="PDOE01000002">
    <property type="protein sequence ID" value="RKL67939.1"/>
    <property type="molecule type" value="Genomic_DNA"/>
</dbReference>
<dbReference type="NCBIfam" id="NF003591">
    <property type="entry name" value="PRK05254.1-4"/>
    <property type="match status" value="1"/>
</dbReference>
<dbReference type="NCBIfam" id="NF003592">
    <property type="entry name" value="PRK05254.1-5"/>
    <property type="match status" value="1"/>
</dbReference>
<evidence type="ECO:0000256" key="5">
    <source>
        <dbReference type="ARBA" id="ARBA00018429"/>
    </source>
</evidence>
<evidence type="ECO:0000259" key="12">
    <source>
        <dbReference type="SMART" id="SM00986"/>
    </source>
</evidence>
<evidence type="ECO:0000256" key="3">
    <source>
        <dbReference type="ARBA" id="ARBA00008184"/>
    </source>
</evidence>
<gene>
    <name evidence="9" type="primary">ung</name>
    <name evidence="13" type="ORF">CR203_05385</name>
</gene>
<dbReference type="NCBIfam" id="TIGR00628">
    <property type="entry name" value="ung"/>
    <property type="match status" value="1"/>
</dbReference>
<evidence type="ECO:0000256" key="11">
    <source>
        <dbReference type="RuleBase" id="RU003780"/>
    </source>
</evidence>
<name>A0A3A9K6R5_9BACI</name>
<dbReference type="NCBIfam" id="NF003588">
    <property type="entry name" value="PRK05254.1-1"/>
    <property type="match status" value="1"/>
</dbReference>
<sequence>MANPFKNDWKQQLSEEFKKSYYLELREFLNAEYAIHNIFPQMDDIFNALHSTSFENTKVVIIGQDPYHGFGQAHGLSFSVQAGVKVPPSLKNIFKELHDDLGYPVPQHGYLQKWAGEGILLLNNVLTVREQTPNSHQGKGWKLFTDQVIQRLNERKKPVVFILWGKHAQKKGEWITNDHHLVIKSPHPSPFSARRGFFGSRPFSTANKFLQQIGEEEIDWKLPVHLVEEK</sequence>
<dbReference type="OrthoDB" id="9804372at2"/>
<dbReference type="EC" id="3.2.2.27" evidence="4 9"/>
<dbReference type="InterPro" id="IPR036895">
    <property type="entry name" value="Uracil-DNA_glycosylase-like_sf"/>
</dbReference>
<dbReference type="HAMAP" id="MF_00148">
    <property type="entry name" value="UDG"/>
    <property type="match status" value="1"/>
</dbReference>
<keyword evidence="6 9" id="KW-0227">DNA damage</keyword>
<dbReference type="Gene3D" id="3.40.470.10">
    <property type="entry name" value="Uracil-DNA glycosylase-like domain"/>
    <property type="match status" value="1"/>
</dbReference>
<protein>
    <recommendedName>
        <fullName evidence="5 9">Uracil-DNA glycosylase</fullName>
        <shortName evidence="9">UDG</shortName>
        <ecNumber evidence="4 9">3.2.2.27</ecNumber>
    </recommendedName>
</protein>
<evidence type="ECO:0000256" key="10">
    <source>
        <dbReference type="PROSITE-ProRule" id="PRU10072"/>
    </source>
</evidence>
<dbReference type="InterPro" id="IPR018085">
    <property type="entry name" value="Ura-DNA_Glyclase_AS"/>
</dbReference>
<dbReference type="Pfam" id="PF03167">
    <property type="entry name" value="UDG"/>
    <property type="match status" value="1"/>
</dbReference>
<evidence type="ECO:0000313" key="14">
    <source>
        <dbReference type="Proteomes" id="UP000281498"/>
    </source>
</evidence>
<comment type="caution">
    <text evidence="13">The sequence shown here is derived from an EMBL/GenBank/DDBJ whole genome shotgun (WGS) entry which is preliminary data.</text>
</comment>
<dbReference type="NCBIfam" id="NF003589">
    <property type="entry name" value="PRK05254.1-2"/>
    <property type="match status" value="1"/>
</dbReference>
<dbReference type="InterPro" id="IPR002043">
    <property type="entry name" value="UDG_fam1"/>
</dbReference>
<dbReference type="FunFam" id="3.40.470.10:FF:000001">
    <property type="entry name" value="Uracil-DNA glycosylase"/>
    <property type="match status" value="1"/>
</dbReference>
<evidence type="ECO:0000256" key="4">
    <source>
        <dbReference type="ARBA" id="ARBA00012030"/>
    </source>
</evidence>
<organism evidence="13 14">
    <name type="scientific">Salipaludibacillus neizhouensis</name>
    <dbReference type="NCBI Taxonomy" id="885475"/>
    <lineage>
        <taxon>Bacteria</taxon>
        <taxon>Bacillati</taxon>
        <taxon>Bacillota</taxon>
        <taxon>Bacilli</taxon>
        <taxon>Bacillales</taxon>
        <taxon>Bacillaceae</taxon>
    </lineage>
</organism>
<feature type="active site" description="Proton acceptor" evidence="9 10">
    <location>
        <position position="65"/>
    </location>
</feature>
<dbReference type="GO" id="GO:0097510">
    <property type="term" value="P:base-excision repair, AP site formation via deaminated base removal"/>
    <property type="evidence" value="ECO:0007669"/>
    <property type="project" value="TreeGrafter"/>
</dbReference>
<keyword evidence="8 9" id="KW-0234">DNA repair</keyword>
<keyword evidence="7 9" id="KW-0378">Hydrolase</keyword>
<dbReference type="PANTHER" id="PTHR11264">
    <property type="entry name" value="URACIL-DNA GLYCOSYLASE"/>
    <property type="match status" value="1"/>
</dbReference>
<dbReference type="CDD" id="cd10027">
    <property type="entry name" value="UDG-F1-like"/>
    <property type="match status" value="1"/>
</dbReference>
<dbReference type="SMART" id="SM00986">
    <property type="entry name" value="UDG"/>
    <property type="match status" value="1"/>
</dbReference>
<dbReference type="InterPro" id="IPR005122">
    <property type="entry name" value="Uracil-DNA_glycosylase-like"/>
</dbReference>
<reference evidence="13 14" key="1">
    <citation type="submission" date="2017-10" db="EMBL/GenBank/DDBJ databases">
        <title>Bacillus sp. nov., a halophilic bacterium isolated from a Keqin Lake.</title>
        <authorList>
            <person name="Wang H."/>
        </authorList>
    </citation>
    <scope>NUCLEOTIDE SEQUENCE [LARGE SCALE GENOMIC DNA]</scope>
    <source>
        <strain evidence="13 14">KCTC 13187</strain>
    </source>
</reference>
<comment type="catalytic activity">
    <reaction evidence="1 9 11">
        <text>Hydrolyzes single-stranded DNA or mismatched double-stranded DNA and polynucleotides, releasing free uracil.</text>
        <dbReference type="EC" id="3.2.2.27"/>
    </reaction>
</comment>
<comment type="function">
    <text evidence="2 9 11">Excises uracil residues from the DNA which can arise as a result of misincorporation of dUMP residues by DNA polymerase or due to deamination of cytosine.</text>
</comment>
<dbReference type="Proteomes" id="UP000281498">
    <property type="component" value="Unassembled WGS sequence"/>
</dbReference>
<dbReference type="RefSeq" id="WP_110938278.1">
    <property type="nucleotide sequence ID" value="NZ_KZ614147.1"/>
</dbReference>
<evidence type="ECO:0000256" key="2">
    <source>
        <dbReference type="ARBA" id="ARBA00002631"/>
    </source>
</evidence>
<feature type="domain" description="Uracil-DNA glycosylase-like" evidence="12">
    <location>
        <begin position="50"/>
        <end position="210"/>
    </location>
</feature>
<evidence type="ECO:0000256" key="6">
    <source>
        <dbReference type="ARBA" id="ARBA00022763"/>
    </source>
</evidence>
<keyword evidence="9" id="KW-0963">Cytoplasm</keyword>